<dbReference type="PROSITE" id="PS50110">
    <property type="entry name" value="RESPONSE_REGULATORY"/>
    <property type="match status" value="1"/>
</dbReference>
<dbReference type="Proteomes" id="UP001476950">
    <property type="component" value="Unassembled WGS sequence"/>
</dbReference>
<keyword evidence="1 3" id="KW-0597">Phosphoprotein</keyword>
<proteinExistence type="predicted"/>
<evidence type="ECO:0000259" key="5">
    <source>
        <dbReference type="PROSITE" id="PS50110"/>
    </source>
</evidence>
<evidence type="ECO:0000256" key="1">
    <source>
        <dbReference type="ARBA" id="ARBA00022553"/>
    </source>
</evidence>
<dbReference type="Gene3D" id="3.40.50.2300">
    <property type="match status" value="1"/>
</dbReference>
<evidence type="ECO:0000313" key="6">
    <source>
        <dbReference type="EMBL" id="MEP1060983.1"/>
    </source>
</evidence>
<dbReference type="Pfam" id="PF00072">
    <property type="entry name" value="Response_reg"/>
    <property type="match status" value="1"/>
</dbReference>
<dbReference type="InterPro" id="IPR000792">
    <property type="entry name" value="Tscrpt_reg_LuxR_C"/>
</dbReference>
<feature type="modified residue" description="4-aspartylphosphate" evidence="3">
    <location>
        <position position="72"/>
    </location>
</feature>
<protein>
    <submittedName>
        <fullName evidence="6">Response regulator transcription factor</fullName>
    </submittedName>
</protein>
<keyword evidence="2" id="KW-0238">DNA-binding</keyword>
<dbReference type="CDD" id="cd06170">
    <property type="entry name" value="LuxR_C_like"/>
    <property type="match status" value="1"/>
</dbReference>
<dbReference type="SUPFAM" id="SSF46894">
    <property type="entry name" value="C-terminal effector domain of the bipartite response regulators"/>
    <property type="match status" value="1"/>
</dbReference>
<reference evidence="6 7" key="1">
    <citation type="submission" date="2022-04" db="EMBL/GenBank/DDBJ databases">
        <title>Positive selection, recombination, and allopatry shape intraspecific diversity of widespread and dominant cyanobacteria.</title>
        <authorList>
            <person name="Wei J."/>
            <person name="Shu W."/>
            <person name="Hu C."/>
        </authorList>
    </citation>
    <scope>NUCLEOTIDE SEQUENCE [LARGE SCALE GENOMIC DNA]</scope>
    <source>
        <strain evidence="6 7">AS-A4</strain>
    </source>
</reference>
<feature type="domain" description="Response regulatory" evidence="5">
    <location>
        <begin position="16"/>
        <end position="137"/>
    </location>
</feature>
<dbReference type="SMART" id="SM00448">
    <property type="entry name" value="REC"/>
    <property type="match status" value="1"/>
</dbReference>
<dbReference type="InterPro" id="IPR001789">
    <property type="entry name" value="Sig_transdc_resp-reg_receiver"/>
</dbReference>
<dbReference type="SMART" id="SM00421">
    <property type="entry name" value="HTH_LUXR"/>
    <property type="match status" value="1"/>
</dbReference>
<dbReference type="RefSeq" id="WP_190446679.1">
    <property type="nucleotide sequence ID" value="NZ_JAMPLM010000024.1"/>
</dbReference>
<dbReference type="PROSITE" id="PS50043">
    <property type="entry name" value="HTH_LUXR_2"/>
    <property type="match status" value="1"/>
</dbReference>
<organism evidence="6 7">
    <name type="scientific">Stenomitos frigidus AS-A4</name>
    <dbReference type="NCBI Taxonomy" id="2933935"/>
    <lineage>
        <taxon>Bacteria</taxon>
        <taxon>Bacillati</taxon>
        <taxon>Cyanobacteriota</taxon>
        <taxon>Cyanophyceae</taxon>
        <taxon>Leptolyngbyales</taxon>
        <taxon>Leptolyngbyaceae</taxon>
        <taxon>Stenomitos</taxon>
    </lineage>
</organism>
<dbReference type="InterPro" id="IPR011006">
    <property type="entry name" value="CheY-like_superfamily"/>
</dbReference>
<accession>A0ABV0KP07</accession>
<dbReference type="InterPro" id="IPR058245">
    <property type="entry name" value="NreC/VraR/RcsB-like_REC"/>
</dbReference>
<feature type="domain" description="HTH luxR-type" evidence="4">
    <location>
        <begin position="164"/>
        <end position="229"/>
    </location>
</feature>
<gene>
    <name evidence="6" type="ORF">NDI38_21345</name>
</gene>
<keyword evidence="7" id="KW-1185">Reference proteome</keyword>
<name>A0ABV0KP07_9CYAN</name>
<dbReference type="EMBL" id="JAMPLM010000024">
    <property type="protein sequence ID" value="MEP1060983.1"/>
    <property type="molecule type" value="Genomic_DNA"/>
</dbReference>
<dbReference type="CDD" id="cd17535">
    <property type="entry name" value="REC_NarL-like"/>
    <property type="match status" value="1"/>
</dbReference>
<dbReference type="InterPro" id="IPR016032">
    <property type="entry name" value="Sig_transdc_resp-reg_C-effctor"/>
</dbReference>
<dbReference type="PANTHER" id="PTHR43214:SF42">
    <property type="entry name" value="TRANSCRIPTIONAL REGULATORY PROTEIN DESR"/>
    <property type="match status" value="1"/>
</dbReference>
<evidence type="ECO:0000256" key="3">
    <source>
        <dbReference type="PROSITE-ProRule" id="PRU00169"/>
    </source>
</evidence>
<dbReference type="PRINTS" id="PR00038">
    <property type="entry name" value="HTHLUXR"/>
</dbReference>
<dbReference type="Pfam" id="PF00196">
    <property type="entry name" value="GerE"/>
    <property type="match status" value="1"/>
</dbReference>
<evidence type="ECO:0000313" key="7">
    <source>
        <dbReference type="Proteomes" id="UP001476950"/>
    </source>
</evidence>
<dbReference type="InterPro" id="IPR039420">
    <property type="entry name" value="WalR-like"/>
</dbReference>
<sequence>MYPLTTLAPPLTHPISTLLVDDCFAFCKGLSSLLAFYSTTSTLQFQVVGQATSLEQAIEHAIQQSPMLILLDMDLGQSSGIEVLQQLRSHSKTSHVLVLSAHQEGEWVYRAMQAGAKGYLFKHNLSTQLLEAIQVVMQNQIYLSPEVATSFFHLFHFAGGRSMSGTQTIHLTEREREVLHWLVQGASNEAIAQKLNITVGTVKAYLTTIFEKMQVSSRTQAALQALKLGLVSA</sequence>
<dbReference type="SUPFAM" id="SSF52172">
    <property type="entry name" value="CheY-like"/>
    <property type="match status" value="1"/>
</dbReference>
<comment type="caution">
    <text evidence="6">The sequence shown here is derived from an EMBL/GenBank/DDBJ whole genome shotgun (WGS) entry which is preliminary data.</text>
</comment>
<evidence type="ECO:0000256" key="2">
    <source>
        <dbReference type="ARBA" id="ARBA00023125"/>
    </source>
</evidence>
<evidence type="ECO:0000259" key="4">
    <source>
        <dbReference type="PROSITE" id="PS50043"/>
    </source>
</evidence>
<dbReference type="PANTHER" id="PTHR43214">
    <property type="entry name" value="TWO-COMPONENT RESPONSE REGULATOR"/>
    <property type="match status" value="1"/>
</dbReference>